<gene>
    <name evidence="1" type="ORF">FNA46_20075</name>
</gene>
<proteinExistence type="predicted"/>
<dbReference type="AlphaFoldDB" id="A0A549T0V5"/>
<sequence>MTVLTQKLGPGSCIISEAADYYSRDVVVVSAGAGITLPPNTVLGRIAASGKYVPWNPAANDGSQTVAAILIYPVTGEQEATVLRRVAQVKTPALNWFSGATLANKAAGIAGLATLGIIAR</sequence>
<dbReference type="InterPro" id="IPR004195">
    <property type="entry name" value="Head_decoration_D"/>
</dbReference>
<organism evidence="1 2">
    <name type="scientific">Rhizobium straminoryzae</name>
    <dbReference type="NCBI Taxonomy" id="1387186"/>
    <lineage>
        <taxon>Bacteria</taxon>
        <taxon>Pseudomonadati</taxon>
        <taxon>Pseudomonadota</taxon>
        <taxon>Alphaproteobacteria</taxon>
        <taxon>Hyphomicrobiales</taxon>
        <taxon>Rhizobiaceae</taxon>
        <taxon>Rhizobium/Agrobacterium group</taxon>
        <taxon>Rhizobium</taxon>
    </lineage>
</organism>
<evidence type="ECO:0000313" key="1">
    <source>
        <dbReference type="EMBL" id="TRL35501.1"/>
    </source>
</evidence>
<accession>A0A549T0V5</accession>
<protein>
    <submittedName>
        <fullName evidence="1">Head decoration protein</fullName>
    </submittedName>
</protein>
<dbReference type="RefSeq" id="WP_143126991.1">
    <property type="nucleotide sequence ID" value="NZ_VJMG01000065.1"/>
</dbReference>
<dbReference type="EMBL" id="VJMG01000065">
    <property type="protein sequence ID" value="TRL35501.1"/>
    <property type="molecule type" value="Genomic_DNA"/>
</dbReference>
<dbReference type="Gene3D" id="2.40.300.10">
    <property type="entry name" value="Head decoration protein D"/>
    <property type="match status" value="1"/>
</dbReference>
<reference evidence="1 2" key="1">
    <citation type="submission" date="2019-07" db="EMBL/GenBank/DDBJ databases">
        <title>Ln-dependent methylotrophs.</title>
        <authorList>
            <person name="Tani A."/>
        </authorList>
    </citation>
    <scope>NUCLEOTIDE SEQUENCE [LARGE SCALE GENOMIC DNA]</scope>
    <source>
        <strain evidence="1 2">SM12</strain>
    </source>
</reference>
<name>A0A549T0V5_9HYPH</name>
<keyword evidence="2" id="KW-1185">Reference proteome</keyword>
<comment type="caution">
    <text evidence="1">The sequence shown here is derived from an EMBL/GenBank/DDBJ whole genome shotgun (WGS) entry which is preliminary data.</text>
</comment>
<dbReference type="Proteomes" id="UP000316801">
    <property type="component" value="Unassembled WGS sequence"/>
</dbReference>
<evidence type="ECO:0000313" key="2">
    <source>
        <dbReference type="Proteomes" id="UP000316801"/>
    </source>
</evidence>
<dbReference type="Pfam" id="PF02924">
    <property type="entry name" value="HDPD"/>
    <property type="match status" value="1"/>
</dbReference>